<dbReference type="OrthoDB" id="10480027at2759"/>
<protein>
    <submittedName>
        <fullName evidence="1">Uncharacterized protein</fullName>
    </submittedName>
</protein>
<dbReference type="EMBL" id="JTDF01001944">
    <property type="protein sequence ID" value="KAF8569338.1"/>
    <property type="molecule type" value="Genomic_DNA"/>
</dbReference>
<sequence>MKPTTTWKSLYIMCEKLRMFSMRSLVQICVLLTIIGLGSALAQRRNPCAVYRQCVLVNGNSETCANALSIYRRWLFYQSMCLSRTSDELTSN</sequence>
<dbReference type="AlphaFoldDB" id="A0A8T0DQP2"/>
<proteinExistence type="predicted"/>
<name>A0A8T0DQP2_9TREM</name>
<evidence type="ECO:0000313" key="1">
    <source>
        <dbReference type="EMBL" id="KAF8569338.1"/>
    </source>
</evidence>
<evidence type="ECO:0000313" key="2">
    <source>
        <dbReference type="Proteomes" id="UP000699462"/>
    </source>
</evidence>
<comment type="caution">
    <text evidence="1">The sequence shown here is derived from an EMBL/GenBank/DDBJ whole genome shotgun (WGS) entry which is preliminary data.</text>
</comment>
<accession>A0A8T0DQP2</accession>
<organism evidence="1 2">
    <name type="scientific">Paragonimus westermani</name>
    <dbReference type="NCBI Taxonomy" id="34504"/>
    <lineage>
        <taxon>Eukaryota</taxon>
        <taxon>Metazoa</taxon>
        <taxon>Spiralia</taxon>
        <taxon>Lophotrochozoa</taxon>
        <taxon>Platyhelminthes</taxon>
        <taxon>Trematoda</taxon>
        <taxon>Digenea</taxon>
        <taxon>Plagiorchiida</taxon>
        <taxon>Troglotremata</taxon>
        <taxon>Troglotrematidae</taxon>
        <taxon>Paragonimus</taxon>
    </lineage>
</organism>
<reference evidence="1 2" key="1">
    <citation type="submission" date="2019-07" db="EMBL/GenBank/DDBJ databases">
        <title>Annotation for the trematode Paragonimus westermani.</title>
        <authorList>
            <person name="Choi Y.-J."/>
        </authorList>
    </citation>
    <scope>NUCLEOTIDE SEQUENCE [LARGE SCALE GENOMIC DNA]</scope>
    <source>
        <strain evidence="1">180907_Pwestermani</strain>
    </source>
</reference>
<gene>
    <name evidence="1" type="ORF">P879_09362</name>
</gene>
<keyword evidence="2" id="KW-1185">Reference proteome</keyword>
<dbReference type="Proteomes" id="UP000699462">
    <property type="component" value="Unassembled WGS sequence"/>
</dbReference>